<name>A0ABP8RKQ8_9PSEU</name>
<evidence type="ECO:0000256" key="1">
    <source>
        <dbReference type="SAM" id="Phobius"/>
    </source>
</evidence>
<sequence>MARSAAWVIGLEIAALGLAYLGFGWPVLLVGIPVLFATALVLLAVTLSERPRRRLAEARAARYEVPAVPGGLMSGFFEVPAPREAGAWTELDTRDGDRTRA</sequence>
<keyword evidence="1" id="KW-0472">Membrane</keyword>
<evidence type="ECO:0000313" key="3">
    <source>
        <dbReference type="Proteomes" id="UP001501598"/>
    </source>
</evidence>
<keyword evidence="3" id="KW-1185">Reference proteome</keyword>
<accession>A0ABP8RKQ8</accession>
<dbReference type="Proteomes" id="UP001501598">
    <property type="component" value="Unassembled WGS sequence"/>
</dbReference>
<dbReference type="RefSeq" id="WP_345414212.1">
    <property type="nucleotide sequence ID" value="NZ_BAABGT010000024.1"/>
</dbReference>
<gene>
    <name evidence="2" type="ORF">GCM10023175_15640</name>
</gene>
<protein>
    <recommendedName>
        <fullName evidence="4">Sensor histidine kinase</fullName>
    </recommendedName>
</protein>
<comment type="caution">
    <text evidence="2">The sequence shown here is derived from an EMBL/GenBank/DDBJ whole genome shotgun (WGS) entry which is preliminary data.</text>
</comment>
<keyword evidence="1" id="KW-0812">Transmembrane</keyword>
<evidence type="ECO:0000313" key="2">
    <source>
        <dbReference type="EMBL" id="GAA4541563.1"/>
    </source>
</evidence>
<reference evidence="3" key="1">
    <citation type="journal article" date="2019" name="Int. J. Syst. Evol. Microbiol.">
        <title>The Global Catalogue of Microorganisms (GCM) 10K type strain sequencing project: providing services to taxonomists for standard genome sequencing and annotation.</title>
        <authorList>
            <consortium name="The Broad Institute Genomics Platform"/>
            <consortium name="The Broad Institute Genome Sequencing Center for Infectious Disease"/>
            <person name="Wu L."/>
            <person name="Ma J."/>
        </authorList>
    </citation>
    <scope>NUCLEOTIDE SEQUENCE [LARGE SCALE GENOMIC DNA]</scope>
    <source>
        <strain evidence="3">JCM 17906</strain>
    </source>
</reference>
<keyword evidence="1" id="KW-1133">Transmembrane helix</keyword>
<feature type="transmembrane region" description="Helical" evidence="1">
    <location>
        <begin position="25"/>
        <end position="45"/>
    </location>
</feature>
<dbReference type="EMBL" id="BAABGT010000024">
    <property type="protein sequence ID" value="GAA4541563.1"/>
    <property type="molecule type" value="Genomic_DNA"/>
</dbReference>
<organism evidence="2 3">
    <name type="scientific">Pseudonocardia xishanensis</name>
    <dbReference type="NCBI Taxonomy" id="630995"/>
    <lineage>
        <taxon>Bacteria</taxon>
        <taxon>Bacillati</taxon>
        <taxon>Actinomycetota</taxon>
        <taxon>Actinomycetes</taxon>
        <taxon>Pseudonocardiales</taxon>
        <taxon>Pseudonocardiaceae</taxon>
        <taxon>Pseudonocardia</taxon>
    </lineage>
</organism>
<proteinExistence type="predicted"/>
<evidence type="ECO:0008006" key="4">
    <source>
        <dbReference type="Google" id="ProtNLM"/>
    </source>
</evidence>